<keyword evidence="7" id="KW-0003">3Fe-4S</keyword>
<dbReference type="EMBL" id="JAUZMZ010000078">
    <property type="protein sequence ID" value="MEE2033332.1"/>
    <property type="molecule type" value="Genomic_DNA"/>
</dbReference>
<evidence type="ECO:0000256" key="6">
    <source>
        <dbReference type="ARBA" id="ARBA00023014"/>
    </source>
</evidence>
<name>A0ABU7JTI5_9NOCA</name>
<sequence length="70" mass="7477">MEGATMKVVVDENHCQGHGLCFMTSPQVFALRDEDGHSYVLPGGDDPTNEQAAREAAASCPERAISVITD</sequence>
<keyword evidence="2" id="KW-0813">Transport</keyword>
<gene>
    <name evidence="8" type="ORF">Q8814_14615</name>
</gene>
<evidence type="ECO:0000256" key="5">
    <source>
        <dbReference type="ARBA" id="ARBA00023004"/>
    </source>
</evidence>
<dbReference type="PANTHER" id="PTHR36923">
    <property type="entry name" value="FERREDOXIN"/>
    <property type="match status" value="1"/>
</dbReference>
<comment type="cofactor">
    <cofactor evidence="1">
        <name>[3Fe-4S] cluster</name>
        <dbReference type="ChEBI" id="CHEBI:21137"/>
    </cofactor>
</comment>
<keyword evidence="6" id="KW-0411">Iron-sulfur</keyword>
<comment type="caution">
    <text evidence="8">The sequence shown here is derived from an EMBL/GenBank/DDBJ whole genome shotgun (WGS) entry which is preliminary data.</text>
</comment>
<dbReference type="PANTHER" id="PTHR36923:SF3">
    <property type="entry name" value="FERREDOXIN"/>
    <property type="match status" value="1"/>
</dbReference>
<evidence type="ECO:0000256" key="3">
    <source>
        <dbReference type="ARBA" id="ARBA00022723"/>
    </source>
</evidence>
<dbReference type="Pfam" id="PF13459">
    <property type="entry name" value="Fer4_15"/>
    <property type="match status" value="1"/>
</dbReference>
<dbReference type="Proteomes" id="UP001331936">
    <property type="component" value="Unassembled WGS sequence"/>
</dbReference>
<evidence type="ECO:0000313" key="8">
    <source>
        <dbReference type="EMBL" id="MEE2033332.1"/>
    </source>
</evidence>
<accession>A0ABU7JTI5</accession>
<keyword evidence="4" id="KW-0249">Electron transport</keyword>
<evidence type="ECO:0000256" key="2">
    <source>
        <dbReference type="ARBA" id="ARBA00022448"/>
    </source>
</evidence>
<dbReference type="InterPro" id="IPR051269">
    <property type="entry name" value="Fe-S_cluster_ET"/>
</dbReference>
<organism evidence="8 9">
    <name type="scientific">Rhodococcus chondri</name>
    <dbReference type="NCBI Taxonomy" id="3065941"/>
    <lineage>
        <taxon>Bacteria</taxon>
        <taxon>Bacillati</taxon>
        <taxon>Actinomycetota</taxon>
        <taxon>Actinomycetes</taxon>
        <taxon>Mycobacteriales</taxon>
        <taxon>Nocardiaceae</taxon>
        <taxon>Rhodococcus</taxon>
    </lineage>
</organism>
<dbReference type="Gene3D" id="3.30.70.20">
    <property type="match status" value="1"/>
</dbReference>
<keyword evidence="9" id="KW-1185">Reference proteome</keyword>
<evidence type="ECO:0000313" key="9">
    <source>
        <dbReference type="Proteomes" id="UP001331936"/>
    </source>
</evidence>
<proteinExistence type="predicted"/>
<evidence type="ECO:0000256" key="1">
    <source>
        <dbReference type="ARBA" id="ARBA00001927"/>
    </source>
</evidence>
<evidence type="ECO:0000256" key="7">
    <source>
        <dbReference type="ARBA" id="ARBA00023291"/>
    </source>
</evidence>
<keyword evidence="5" id="KW-0408">Iron</keyword>
<reference evidence="8 9" key="1">
    <citation type="submission" date="2023-08" db="EMBL/GenBank/DDBJ databases">
        <authorList>
            <person name="Girao M."/>
            <person name="Carvalho M.F."/>
        </authorList>
    </citation>
    <scope>NUCLEOTIDE SEQUENCE [LARGE SCALE GENOMIC DNA]</scope>
    <source>
        <strain evidence="8 9">CC-R104</strain>
    </source>
</reference>
<dbReference type="RefSeq" id="WP_330152742.1">
    <property type="nucleotide sequence ID" value="NZ_JAUZMZ010000078.1"/>
</dbReference>
<dbReference type="SUPFAM" id="SSF54862">
    <property type="entry name" value="4Fe-4S ferredoxins"/>
    <property type="match status" value="1"/>
</dbReference>
<evidence type="ECO:0000256" key="4">
    <source>
        <dbReference type="ARBA" id="ARBA00022982"/>
    </source>
</evidence>
<protein>
    <submittedName>
        <fullName evidence="8">Ferredoxin</fullName>
    </submittedName>
</protein>
<keyword evidence="3" id="KW-0479">Metal-binding</keyword>